<accession>A0A819JWL4</accession>
<dbReference type="GO" id="GO:0003714">
    <property type="term" value="F:transcription corepressor activity"/>
    <property type="evidence" value="ECO:0007669"/>
    <property type="project" value="InterPro"/>
</dbReference>
<evidence type="ECO:0000259" key="1">
    <source>
        <dbReference type="SMART" id="SM01083"/>
    </source>
</evidence>
<name>A0A819JWL4_9BILA</name>
<evidence type="ECO:0000313" key="4">
    <source>
        <dbReference type="Proteomes" id="UP000663836"/>
    </source>
</evidence>
<comment type="caution">
    <text evidence="3">The sequence shown here is derived from an EMBL/GenBank/DDBJ whole genome shotgun (WGS) entry which is preliminary data.</text>
</comment>
<dbReference type="EMBL" id="CAJNOT010003308">
    <property type="protein sequence ID" value="CAF1376850.1"/>
    <property type="molecule type" value="Genomic_DNA"/>
</dbReference>
<dbReference type="SMART" id="SM01083">
    <property type="entry name" value="Cir_N"/>
    <property type="match status" value="1"/>
</dbReference>
<dbReference type="InterPro" id="IPR040014">
    <property type="entry name" value="CIR1"/>
</dbReference>
<dbReference type="Proteomes" id="UP000663836">
    <property type="component" value="Unassembled WGS sequence"/>
</dbReference>
<dbReference type="PANTHER" id="PTHR13151:SF2">
    <property type="entry name" value="COREPRESSOR INTERACTING WITH RBPJ 1"/>
    <property type="match status" value="1"/>
</dbReference>
<dbReference type="AlphaFoldDB" id="A0A819JWL4"/>
<dbReference type="Proteomes" id="UP000663864">
    <property type="component" value="Unassembled WGS sequence"/>
</dbReference>
<evidence type="ECO:0000313" key="3">
    <source>
        <dbReference type="EMBL" id="CAF3936022.1"/>
    </source>
</evidence>
<dbReference type="Pfam" id="PF10197">
    <property type="entry name" value="Cir_N"/>
    <property type="match status" value="1"/>
</dbReference>
<reference evidence="3" key="1">
    <citation type="submission" date="2021-02" db="EMBL/GenBank/DDBJ databases">
        <authorList>
            <person name="Nowell W R."/>
        </authorList>
    </citation>
    <scope>NUCLEOTIDE SEQUENCE</scope>
</reference>
<proteinExistence type="predicted"/>
<protein>
    <recommendedName>
        <fullName evidence="1">CBF1-interacting co-repressor CIR N-terminal domain-containing protein</fullName>
    </recommendedName>
</protein>
<feature type="domain" description="CBF1-interacting co-repressor CIR N-terminal" evidence="1">
    <location>
        <begin position="13"/>
        <end position="49"/>
    </location>
</feature>
<dbReference type="GO" id="GO:0005634">
    <property type="term" value="C:nucleus"/>
    <property type="evidence" value="ECO:0007669"/>
    <property type="project" value="TreeGrafter"/>
</dbReference>
<organism evidence="3 4">
    <name type="scientific">Rotaria sordida</name>
    <dbReference type="NCBI Taxonomy" id="392033"/>
    <lineage>
        <taxon>Eukaryota</taxon>
        <taxon>Metazoa</taxon>
        <taxon>Spiralia</taxon>
        <taxon>Gnathifera</taxon>
        <taxon>Rotifera</taxon>
        <taxon>Eurotatoria</taxon>
        <taxon>Bdelloidea</taxon>
        <taxon>Philodinida</taxon>
        <taxon>Philodinidae</taxon>
        <taxon>Rotaria</taxon>
    </lineage>
</organism>
<dbReference type="EMBL" id="CAJOBD010003226">
    <property type="protein sequence ID" value="CAF3936022.1"/>
    <property type="molecule type" value="Genomic_DNA"/>
</dbReference>
<gene>
    <name evidence="3" type="ORF">JBS370_LOCUS22725</name>
    <name evidence="2" type="ORF">ZHD862_LOCUS31904</name>
</gene>
<sequence>MGKGYENYMSKKWFHPTNIGNMRRQYMAEQKSAGEKKRQQELREQYEREQELFSNKQLMGDEKARLGLSFMYNPPVGMAKQEEQQLQDQELRRADGTLIIKKDEPKFEWQRIYNAPREAWAKNDEKIRDQPFGIEVRNVRCIKCKKWGHVNTDKICPLYGKSRFDNDSNHPISQLTLTQNMPTTNELIEDLHNKGLAMRRGGAEHMIAHSDINNDDMTNRGKQDELKTELKFLRQLPTQMKHRLIKRLKHLEKRGAIKV</sequence>
<dbReference type="InterPro" id="IPR019339">
    <property type="entry name" value="CIR_N_dom"/>
</dbReference>
<evidence type="ECO:0000313" key="2">
    <source>
        <dbReference type="EMBL" id="CAF1376850.1"/>
    </source>
</evidence>
<dbReference type="PANTHER" id="PTHR13151">
    <property type="entry name" value="CBF1 INTERACTING COREPRESSOR CIR"/>
    <property type="match status" value="1"/>
</dbReference>